<dbReference type="PROSITE" id="PS00217">
    <property type="entry name" value="SUGAR_TRANSPORT_2"/>
    <property type="match status" value="1"/>
</dbReference>
<feature type="transmembrane region" description="Helical" evidence="6">
    <location>
        <begin position="156"/>
        <end position="182"/>
    </location>
</feature>
<sequence>MDKKSGNKEEKAKELIARLNRLSSWPLPTSFILIIGVGYFFTFYDISDIGFAMPAIDQQFHLGSSLSLFIALSVGLIGYAIGSYVVGTISDYYGRFRAMILTMGLTALGSFGDAASFNVPELAIFRFITGLGLGADLNLVSTYLSELSPPNIRGKITVYSFILGILGQAITPFIALSLVPVYYDGWRYLFAIGGIIAVVALALRFELPESPRWLISRAGNLEKAEEIITRMENTVRDKMGKLNSPNIVNVDVNEKRFPTSYVFKKPYVYRLALLVTMWFFWYIGNYGFLGDATTLLSASGISISSSIGYLAVGAIGYPVGAILMALTADRFERKYVIFMDTVVWLIGMLTFSTRIPSLIYVGSFLASLALGMYLQVAYTYTAENYPTRARTSGFALTDGIGHIGGALGALFLPVLVSTYGFSFGFTFIGITGVIAGVLALLGPKASKIALEEVSA</sequence>
<evidence type="ECO:0000256" key="5">
    <source>
        <dbReference type="ARBA" id="ARBA00023136"/>
    </source>
</evidence>
<evidence type="ECO:0000256" key="4">
    <source>
        <dbReference type="ARBA" id="ARBA00022989"/>
    </source>
</evidence>
<feature type="transmembrane region" description="Helical" evidence="6">
    <location>
        <begin position="188"/>
        <end position="207"/>
    </location>
</feature>
<feature type="transmembrane region" description="Helical" evidence="6">
    <location>
        <begin position="393"/>
        <end position="415"/>
    </location>
</feature>
<keyword evidence="9" id="KW-1185">Reference proteome</keyword>
<feature type="transmembrane region" description="Helical" evidence="6">
    <location>
        <begin position="335"/>
        <end position="352"/>
    </location>
</feature>
<comment type="caution">
    <text evidence="8">The sequence shown here is derived from an EMBL/GenBank/DDBJ whole genome shotgun (WGS) entry which is preliminary data.</text>
</comment>
<name>A0A6A9QQJ0_SULME</name>
<feature type="transmembrane region" description="Helical" evidence="6">
    <location>
        <begin position="98"/>
        <end position="117"/>
    </location>
</feature>
<dbReference type="Proteomes" id="UP000470772">
    <property type="component" value="Unassembled WGS sequence"/>
</dbReference>
<evidence type="ECO:0000256" key="1">
    <source>
        <dbReference type="ARBA" id="ARBA00004141"/>
    </source>
</evidence>
<organism evidence="8 9">
    <name type="scientific">Sulfuracidifex metallicus DSM 6482 = JCM 9184</name>
    <dbReference type="NCBI Taxonomy" id="523847"/>
    <lineage>
        <taxon>Archaea</taxon>
        <taxon>Thermoproteota</taxon>
        <taxon>Thermoprotei</taxon>
        <taxon>Sulfolobales</taxon>
        <taxon>Sulfolobaceae</taxon>
        <taxon>Sulfuracidifex</taxon>
    </lineage>
</organism>
<gene>
    <name evidence="8" type="ORF">GC250_08915</name>
</gene>
<reference evidence="8 9" key="1">
    <citation type="submission" date="2019-10" db="EMBL/GenBank/DDBJ databases">
        <title>Sequencing and Assembly of Multiple Reported Metal-Biooxidizing Members of the Extremely Thermoacidophilic Archaeal Family Sulfolobaceae.</title>
        <authorList>
            <person name="Counts J.A."/>
            <person name="Kelly R.M."/>
        </authorList>
    </citation>
    <scope>NUCLEOTIDE SEQUENCE [LARGE SCALE GENOMIC DNA]</scope>
    <source>
        <strain evidence="8 9">DSM 6482</strain>
    </source>
</reference>
<feature type="transmembrane region" description="Helical" evidence="6">
    <location>
        <begin position="358"/>
        <end position="381"/>
    </location>
</feature>
<evidence type="ECO:0000256" key="6">
    <source>
        <dbReference type="SAM" id="Phobius"/>
    </source>
</evidence>
<feature type="transmembrane region" description="Helical" evidence="6">
    <location>
        <begin position="421"/>
        <end position="441"/>
    </location>
</feature>
<dbReference type="PANTHER" id="PTHR23511">
    <property type="entry name" value="SYNAPTIC VESICLE GLYCOPROTEIN 2"/>
    <property type="match status" value="1"/>
</dbReference>
<keyword evidence="2" id="KW-0813">Transport</keyword>
<dbReference type="CDD" id="cd17316">
    <property type="entry name" value="MFS_SV2_like"/>
    <property type="match status" value="1"/>
</dbReference>
<evidence type="ECO:0000313" key="8">
    <source>
        <dbReference type="EMBL" id="MUN29555.1"/>
    </source>
</evidence>
<keyword evidence="3 6" id="KW-0812">Transmembrane</keyword>
<keyword evidence="5 6" id="KW-0472">Membrane</keyword>
<feature type="transmembrane region" description="Helical" evidence="6">
    <location>
        <begin position="66"/>
        <end position="86"/>
    </location>
</feature>
<proteinExistence type="predicted"/>
<dbReference type="PROSITE" id="PS50850">
    <property type="entry name" value="MFS"/>
    <property type="match status" value="1"/>
</dbReference>
<dbReference type="GO" id="GO:0016020">
    <property type="term" value="C:membrane"/>
    <property type="evidence" value="ECO:0007669"/>
    <property type="project" value="UniProtKB-SubCell"/>
</dbReference>
<evidence type="ECO:0000313" key="9">
    <source>
        <dbReference type="Proteomes" id="UP000470772"/>
    </source>
</evidence>
<feature type="transmembrane region" description="Helical" evidence="6">
    <location>
        <begin position="25"/>
        <end position="46"/>
    </location>
</feature>
<dbReference type="InterPro" id="IPR005829">
    <property type="entry name" value="Sugar_transporter_CS"/>
</dbReference>
<dbReference type="InterPro" id="IPR020846">
    <property type="entry name" value="MFS_dom"/>
</dbReference>
<evidence type="ECO:0000256" key="2">
    <source>
        <dbReference type="ARBA" id="ARBA00022448"/>
    </source>
</evidence>
<feature type="domain" description="Major facilitator superfamily (MFS) profile" evidence="7">
    <location>
        <begin position="31"/>
        <end position="447"/>
    </location>
</feature>
<dbReference type="PANTHER" id="PTHR23511:SF34">
    <property type="entry name" value="SYNAPTIC VESICLE GLYCOPROTEIN 2"/>
    <property type="match status" value="1"/>
</dbReference>
<feature type="transmembrane region" description="Helical" evidence="6">
    <location>
        <begin position="267"/>
        <end position="287"/>
    </location>
</feature>
<evidence type="ECO:0000256" key="3">
    <source>
        <dbReference type="ARBA" id="ARBA00022692"/>
    </source>
</evidence>
<dbReference type="AlphaFoldDB" id="A0A6A9QQJ0"/>
<dbReference type="EMBL" id="WGGD01000005">
    <property type="protein sequence ID" value="MUN29555.1"/>
    <property type="molecule type" value="Genomic_DNA"/>
</dbReference>
<dbReference type="Pfam" id="PF00083">
    <property type="entry name" value="Sugar_tr"/>
    <property type="match status" value="1"/>
</dbReference>
<protein>
    <submittedName>
        <fullName evidence="8">MFS transporter</fullName>
    </submittedName>
</protein>
<dbReference type="InterPro" id="IPR036259">
    <property type="entry name" value="MFS_trans_sf"/>
</dbReference>
<dbReference type="GO" id="GO:0022857">
    <property type="term" value="F:transmembrane transporter activity"/>
    <property type="evidence" value="ECO:0007669"/>
    <property type="project" value="InterPro"/>
</dbReference>
<dbReference type="Gene3D" id="1.20.1250.20">
    <property type="entry name" value="MFS general substrate transporter like domains"/>
    <property type="match status" value="1"/>
</dbReference>
<dbReference type="InterPro" id="IPR005828">
    <property type="entry name" value="MFS_sugar_transport-like"/>
</dbReference>
<dbReference type="SUPFAM" id="SSF103473">
    <property type="entry name" value="MFS general substrate transporter"/>
    <property type="match status" value="1"/>
</dbReference>
<feature type="transmembrane region" description="Helical" evidence="6">
    <location>
        <begin position="123"/>
        <end position="144"/>
    </location>
</feature>
<feature type="transmembrane region" description="Helical" evidence="6">
    <location>
        <begin position="307"/>
        <end position="328"/>
    </location>
</feature>
<accession>A0A6A9QQJ0</accession>
<evidence type="ECO:0000259" key="7">
    <source>
        <dbReference type="PROSITE" id="PS50850"/>
    </source>
</evidence>
<dbReference type="RefSeq" id="WP_156017134.1">
    <property type="nucleotide sequence ID" value="NZ_WGGD01000005.1"/>
</dbReference>
<comment type="subcellular location">
    <subcellularLocation>
        <location evidence="1">Membrane</location>
        <topology evidence="1">Multi-pass membrane protein</topology>
    </subcellularLocation>
</comment>
<keyword evidence="4 6" id="KW-1133">Transmembrane helix</keyword>